<comment type="caution">
    <text evidence="15">The sequence shown here is derived from an EMBL/GenBank/DDBJ whole genome shotgun (WGS) entry which is preliminary data.</text>
</comment>
<evidence type="ECO:0000259" key="14">
    <source>
        <dbReference type="PROSITE" id="PS50011"/>
    </source>
</evidence>
<gene>
    <name evidence="15" type="ORF">P171DRAFT_433086</name>
</gene>
<evidence type="ECO:0000256" key="12">
    <source>
        <dbReference type="RuleBase" id="RU000304"/>
    </source>
</evidence>
<comment type="catalytic activity">
    <reaction evidence="9">
        <text>L-threonyl-[protein] + ATP = O-phospho-L-threonyl-[protein] + ADP + H(+)</text>
        <dbReference type="Rhea" id="RHEA:46608"/>
        <dbReference type="Rhea" id="RHEA-COMP:11060"/>
        <dbReference type="Rhea" id="RHEA-COMP:11605"/>
        <dbReference type="ChEBI" id="CHEBI:15378"/>
        <dbReference type="ChEBI" id="CHEBI:30013"/>
        <dbReference type="ChEBI" id="CHEBI:30616"/>
        <dbReference type="ChEBI" id="CHEBI:61977"/>
        <dbReference type="ChEBI" id="CHEBI:456216"/>
        <dbReference type="EC" id="2.7.11.1"/>
    </reaction>
    <physiologicalReaction direction="left-to-right" evidence="9">
        <dbReference type="Rhea" id="RHEA:46609"/>
    </physiologicalReaction>
</comment>
<dbReference type="InterPro" id="IPR017441">
    <property type="entry name" value="Protein_kinase_ATP_BS"/>
</dbReference>
<evidence type="ECO:0000256" key="2">
    <source>
        <dbReference type="ARBA" id="ARBA00022527"/>
    </source>
</evidence>
<evidence type="ECO:0000256" key="10">
    <source>
        <dbReference type="ARBA" id="ARBA00048977"/>
    </source>
</evidence>
<dbReference type="GO" id="GO:0004694">
    <property type="term" value="F:eukaryotic translation initiation factor 2alpha kinase activity"/>
    <property type="evidence" value="ECO:0007669"/>
    <property type="project" value="TreeGrafter"/>
</dbReference>
<evidence type="ECO:0000256" key="13">
    <source>
        <dbReference type="SAM" id="MobiDB-lite"/>
    </source>
</evidence>
<reference evidence="15" key="1">
    <citation type="journal article" date="2020" name="Stud. Mycol.">
        <title>101 Dothideomycetes genomes: a test case for predicting lifestyles and emergence of pathogens.</title>
        <authorList>
            <person name="Haridas S."/>
            <person name="Albert R."/>
            <person name="Binder M."/>
            <person name="Bloem J."/>
            <person name="Labutti K."/>
            <person name="Salamov A."/>
            <person name="Andreopoulos B."/>
            <person name="Baker S."/>
            <person name="Barry K."/>
            <person name="Bills G."/>
            <person name="Bluhm B."/>
            <person name="Cannon C."/>
            <person name="Castanera R."/>
            <person name="Culley D."/>
            <person name="Daum C."/>
            <person name="Ezra D."/>
            <person name="Gonzalez J."/>
            <person name="Henrissat B."/>
            <person name="Kuo A."/>
            <person name="Liang C."/>
            <person name="Lipzen A."/>
            <person name="Lutzoni F."/>
            <person name="Magnuson J."/>
            <person name="Mondo S."/>
            <person name="Nolan M."/>
            <person name="Ohm R."/>
            <person name="Pangilinan J."/>
            <person name="Park H.-J."/>
            <person name="Ramirez L."/>
            <person name="Alfaro M."/>
            <person name="Sun H."/>
            <person name="Tritt A."/>
            <person name="Yoshinaga Y."/>
            <person name="Zwiers L.-H."/>
            <person name="Turgeon B."/>
            <person name="Goodwin S."/>
            <person name="Spatafora J."/>
            <person name="Crous P."/>
            <person name="Grigoriev I."/>
        </authorList>
    </citation>
    <scope>NUCLEOTIDE SEQUENCE</scope>
    <source>
        <strain evidence="15">CBS 690.94</strain>
    </source>
</reference>
<dbReference type="SMART" id="SM00220">
    <property type="entry name" value="S_TKc"/>
    <property type="match status" value="1"/>
</dbReference>
<dbReference type="InterPro" id="IPR050339">
    <property type="entry name" value="CC_SR_Kinase"/>
</dbReference>
<dbReference type="GO" id="GO:0005737">
    <property type="term" value="C:cytoplasm"/>
    <property type="evidence" value="ECO:0007669"/>
    <property type="project" value="TreeGrafter"/>
</dbReference>
<dbReference type="PANTHER" id="PTHR11042">
    <property type="entry name" value="EUKARYOTIC TRANSLATION INITIATION FACTOR 2-ALPHA KINASE EIF2-ALPHA KINASE -RELATED"/>
    <property type="match status" value="1"/>
</dbReference>
<dbReference type="Proteomes" id="UP000799764">
    <property type="component" value="Unassembled WGS sequence"/>
</dbReference>
<dbReference type="PANTHER" id="PTHR11042:SF160">
    <property type="entry name" value="EUKARYOTIC TRANSLATION INITIATION FACTOR 2-ALPHA KINASE 1"/>
    <property type="match status" value="1"/>
</dbReference>
<keyword evidence="6 11" id="KW-0067">ATP-binding</keyword>
<dbReference type="OrthoDB" id="4062651at2759"/>
<dbReference type="Pfam" id="PF00069">
    <property type="entry name" value="Pkinase"/>
    <property type="match status" value="1"/>
</dbReference>
<evidence type="ECO:0000256" key="3">
    <source>
        <dbReference type="ARBA" id="ARBA00022679"/>
    </source>
</evidence>
<evidence type="ECO:0000313" key="16">
    <source>
        <dbReference type="Proteomes" id="UP000799764"/>
    </source>
</evidence>
<keyword evidence="5 15" id="KW-0418">Kinase</keyword>
<comment type="catalytic activity">
    <reaction evidence="10">
        <text>L-seryl-[protein] + ATP = O-phospho-L-seryl-[protein] + ADP + H(+)</text>
        <dbReference type="Rhea" id="RHEA:17989"/>
        <dbReference type="Rhea" id="RHEA-COMP:9863"/>
        <dbReference type="Rhea" id="RHEA-COMP:11604"/>
        <dbReference type="ChEBI" id="CHEBI:15378"/>
        <dbReference type="ChEBI" id="CHEBI:29999"/>
        <dbReference type="ChEBI" id="CHEBI:30616"/>
        <dbReference type="ChEBI" id="CHEBI:83421"/>
        <dbReference type="ChEBI" id="CHEBI:456216"/>
        <dbReference type="EC" id="2.7.11.1"/>
    </reaction>
    <physiologicalReaction direction="left-to-right" evidence="10">
        <dbReference type="Rhea" id="RHEA:17990"/>
    </physiologicalReaction>
</comment>
<dbReference type="SUPFAM" id="SSF56112">
    <property type="entry name" value="Protein kinase-like (PK-like)"/>
    <property type="match status" value="1"/>
</dbReference>
<evidence type="ECO:0000256" key="1">
    <source>
        <dbReference type="ARBA" id="ARBA00012513"/>
    </source>
</evidence>
<keyword evidence="16" id="KW-1185">Reference proteome</keyword>
<dbReference type="PROSITE" id="PS00107">
    <property type="entry name" value="PROTEIN_KINASE_ATP"/>
    <property type="match status" value="1"/>
</dbReference>
<evidence type="ECO:0000256" key="7">
    <source>
        <dbReference type="ARBA" id="ARBA00023193"/>
    </source>
</evidence>
<evidence type="ECO:0000256" key="5">
    <source>
        <dbReference type="ARBA" id="ARBA00022777"/>
    </source>
</evidence>
<dbReference type="EMBL" id="MU001503">
    <property type="protein sequence ID" value="KAF2442661.1"/>
    <property type="molecule type" value="Genomic_DNA"/>
</dbReference>
<evidence type="ECO:0000256" key="4">
    <source>
        <dbReference type="ARBA" id="ARBA00022741"/>
    </source>
</evidence>
<keyword evidence="4 11" id="KW-0547">Nucleotide-binding</keyword>
<dbReference type="InterPro" id="IPR011009">
    <property type="entry name" value="Kinase-like_dom_sf"/>
</dbReference>
<keyword evidence="7" id="KW-0652">Protein synthesis inhibitor</keyword>
<dbReference type="AlphaFoldDB" id="A0A9P4PGU8"/>
<feature type="binding site" evidence="11">
    <location>
        <position position="89"/>
    </location>
    <ligand>
        <name>ATP</name>
        <dbReference type="ChEBI" id="CHEBI:30616"/>
    </ligand>
</feature>
<feature type="region of interest" description="Disordered" evidence="13">
    <location>
        <begin position="384"/>
        <end position="426"/>
    </location>
</feature>
<feature type="compositionally biased region" description="Acidic residues" evidence="13">
    <location>
        <begin position="384"/>
        <end position="402"/>
    </location>
</feature>
<name>A0A9P4PGU8_9PLEO</name>
<dbReference type="InterPro" id="IPR000719">
    <property type="entry name" value="Prot_kinase_dom"/>
</dbReference>
<feature type="domain" description="Protein kinase" evidence="14">
    <location>
        <begin position="60"/>
        <end position="352"/>
    </location>
</feature>
<proteinExistence type="inferred from homology"/>
<organism evidence="15 16">
    <name type="scientific">Karstenula rhodostoma CBS 690.94</name>
    <dbReference type="NCBI Taxonomy" id="1392251"/>
    <lineage>
        <taxon>Eukaryota</taxon>
        <taxon>Fungi</taxon>
        <taxon>Dikarya</taxon>
        <taxon>Ascomycota</taxon>
        <taxon>Pezizomycotina</taxon>
        <taxon>Dothideomycetes</taxon>
        <taxon>Pleosporomycetidae</taxon>
        <taxon>Pleosporales</taxon>
        <taxon>Massarineae</taxon>
        <taxon>Didymosphaeriaceae</taxon>
        <taxon>Karstenula</taxon>
    </lineage>
</organism>
<keyword evidence="2 12" id="KW-0723">Serine/threonine-protein kinase</keyword>
<dbReference type="CDD" id="cd00180">
    <property type="entry name" value="PKc"/>
    <property type="match status" value="1"/>
</dbReference>
<dbReference type="GO" id="GO:0005634">
    <property type="term" value="C:nucleus"/>
    <property type="evidence" value="ECO:0007669"/>
    <property type="project" value="TreeGrafter"/>
</dbReference>
<dbReference type="EC" id="2.7.11.1" evidence="1"/>
<dbReference type="Gene3D" id="3.30.200.20">
    <property type="entry name" value="Phosphorylase Kinase, domain 1"/>
    <property type="match status" value="1"/>
</dbReference>
<comment type="similarity">
    <text evidence="8">Belongs to the protein kinase superfamily. Ser/Thr protein kinase family. GCN2 subfamily.</text>
</comment>
<dbReference type="GO" id="GO:0005524">
    <property type="term" value="F:ATP binding"/>
    <property type="evidence" value="ECO:0007669"/>
    <property type="project" value="UniProtKB-UniRule"/>
</dbReference>
<dbReference type="PROSITE" id="PS50011">
    <property type="entry name" value="PROTEIN_KINASE_DOM"/>
    <property type="match status" value="1"/>
</dbReference>
<evidence type="ECO:0000256" key="8">
    <source>
        <dbReference type="ARBA" id="ARBA00037982"/>
    </source>
</evidence>
<evidence type="ECO:0000256" key="9">
    <source>
        <dbReference type="ARBA" id="ARBA00048659"/>
    </source>
</evidence>
<dbReference type="InterPro" id="IPR008271">
    <property type="entry name" value="Ser/Thr_kinase_AS"/>
</dbReference>
<evidence type="ECO:0000256" key="6">
    <source>
        <dbReference type="ARBA" id="ARBA00022840"/>
    </source>
</evidence>
<protein>
    <recommendedName>
        <fullName evidence="1">non-specific serine/threonine protein kinase</fullName>
        <ecNumber evidence="1">2.7.11.1</ecNumber>
    </recommendedName>
</protein>
<accession>A0A9P4PGU8</accession>
<dbReference type="PROSITE" id="PS00108">
    <property type="entry name" value="PROTEIN_KINASE_ST"/>
    <property type="match status" value="1"/>
</dbReference>
<dbReference type="GO" id="GO:0017148">
    <property type="term" value="P:negative regulation of translation"/>
    <property type="evidence" value="ECO:0007669"/>
    <property type="project" value="UniProtKB-KW"/>
</dbReference>
<dbReference type="Gene3D" id="1.10.510.10">
    <property type="entry name" value="Transferase(Phosphotransferase) domain 1"/>
    <property type="match status" value="1"/>
</dbReference>
<evidence type="ECO:0000313" key="15">
    <source>
        <dbReference type="EMBL" id="KAF2442661.1"/>
    </source>
</evidence>
<sequence length="438" mass="51193">MTSNEWEAIANRIVREDRKRVSPLSFPPPLHLEEPFYLGEGTRERQYTEEEVTVYRLSDLTLVKPLGEGRSGKVEEVIDKRSGKTMARKRFFVPDFRGKRAATQIGQIRGEILSLKRLSHPHIVRFVSCHQQKEDTKHLNVYLLMQPVGEYDLQTFMDIGDTLNPEVFDKSWIKQWYMCLLSALAYMHSRRVHHDDIKPSNLICRRGRIYFTDFSSSRRLEADDETSTTSEAIATRLFAAPESFRGEENEPLSHGSKTDVFSLGLVFVELLVVRGDGNIAAFRDEIFRDYNNCTRQYHRVTHKFKSVLQVGWDTESRRFYERYCEPMLQKHRNDRPSARCLFEKIKQQRRALRVMKCDCHIENEPESWTERGYYELDDEDESEIYTDDGTNEEGDGNEDAGTNEETNRNEGTARNGKSMGNEGDQDSDWVYLEFRDLF</sequence>
<evidence type="ECO:0000256" key="11">
    <source>
        <dbReference type="PROSITE-ProRule" id="PRU10141"/>
    </source>
</evidence>
<keyword evidence="3" id="KW-0808">Transferase</keyword>